<dbReference type="RefSeq" id="WP_001021397.1">
    <property type="nucleotide sequence ID" value="NZ_CAXOLC010000008.1"/>
</dbReference>
<sequence length="212" mass="25237">MNIIKQVKSSFGELEIDFYLDRNRNIFVTIEQLAQRFGYKSRNAIEKMIERQPYLKEKRFSVTDKLSATDGKQYETRLFNKRGIFEIGMLSKTEKGKIFRQWIYDHIEELERENANFKLIRELEKSNHKELTQAIKDWEHFNQWSYKAISDLLLKSVTGQTAKQLKQSRVGYEIALDCLSADELTRYRKLEQKVIVLLELNAEYNDIKKLVL</sequence>
<dbReference type="SMART" id="SM01040">
    <property type="entry name" value="Bro-N"/>
    <property type="match status" value="1"/>
</dbReference>
<accession>A0A0H1JTZ6</accession>
<comment type="caution">
    <text evidence="1">The sequence shown here is derived from an EMBL/GenBank/DDBJ whole genome shotgun (WGS) entry which is preliminary data.</text>
</comment>
<dbReference type="PROSITE" id="PS51750">
    <property type="entry name" value="BRO_N"/>
    <property type="match status" value="1"/>
</dbReference>
<evidence type="ECO:0000313" key="2">
    <source>
        <dbReference type="Proteomes" id="UP000256718"/>
    </source>
</evidence>
<gene>
    <name evidence="1" type="ORF">C4618_01040</name>
</gene>
<protein>
    <submittedName>
        <fullName evidence="1">Uncharacterized protein</fullName>
    </submittedName>
</protein>
<dbReference type="Proteomes" id="UP000256718">
    <property type="component" value="Unassembled WGS sequence"/>
</dbReference>
<proteinExistence type="predicted"/>
<organism evidence="1 2">
    <name type="scientific">Streptococcus agalactiae</name>
    <dbReference type="NCBI Taxonomy" id="1311"/>
    <lineage>
        <taxon>Bacteria</taxon>
        <taxon>Bacillati</taxon>
        <taxon>Bacillota</taxon>
        <taxon>Bacilli</taxon>
        <taxon>Lactobacillales</taxon>
        <taxon>Streptococcaceae</taxon>
        <taxon>Streptococcus</taxon>
    </lineage>
</organism>
<dbReference type="Pfam" id="PF02498">
    <property type="entry name" value="Bro-N"/>
    <property type="match status" value="1"/>
</dbReference>
<dbReference type="AlphaFoldDB" id="A0A0H1JTZ6"/>
<dbReference type="InterPro" id="IPR003497">
    <property type="entry name" value="BRO_N_domain"/>
</dbReference>
<evidence type="ECO:0000313" key="1">
    <source>
        <dbReference type="EMBL" id="RDY91337.1"/>
    </source>
</evidence>
<dbReference type="EMBL" id="QHGZ01000027">
    <property type="protein sequence ID" value="RDY91337.1"/>
    <property type="molecule type" value="Genomic_DNA"/>
</dbReference>
<name>A0A0H1JTZ6_STRAG</name>
<reference evidence="1 2" key="1">
    <citation type="journal article" date="2018" name="Emerg. Microbes Infect.">
        <title>Phenotypic and molecular analysis of nontypeable Group B streptococci: identification of cps2a and hybrid cps2a/cps5 Group B streptococcal capsule gene clusters.</title>
        <authorList>
            <person name="Alhhazmi A."/>
            <person name="Tyrrell G.J."/>
        </authorList>
    </citation>
    <scope>NUCLEOTIDE SEQUENCE [LARGE SCALE GENOMIC DNA]</scope>
    <source>
        <strain evidence="1 2">PLGBS17</strain>
    </source>
</reference>